<evidence type="ECO:0000256" key="1">
    <source>
        <dbReference type="ARBA" id="ARBA00022676"/>
    </source>
</evidence>
<dbReference type="CDD" id="cd06533">
    <property type="entry name" value="Glyco_transf_WecG_TagA"/>
    <property type="match status" value="1"/>
</dbReference>
<proteinExistence type="predicted"/>
<dbReference type="NCBIfam" id="TIGR00696">
    <property type="entry name" value="wecG_tagA_cpsF"/>
    <property type="match status" value="1"/>
</dbReference>
<dbReference type="AlphaFoldDB" id="A0A517YWF7"/>
<sequence>MNYITQKQFNGRDSDLPTIRLYGITIHAISEKDCINYVLNSLDDNRGGWIVTPNLDHLYRLVHDQDFFNLCANADLTVADGMPLVWASRLQRTPLPERIAGSTLTISLSSNAAIRNKKIFLLGGANNTAEKAAANLQRTIDHIEIVGVFSPIIVNNLSDNVLQMIVQQLDVAKPDIVYVALGSPKQERLIAKLRVRFPSVWFIGVGISFSFIAGDVKRAPSWIQKIGLEWIHRFVQEPRRLAGRYLIRGIPFGMSLLGASLLKRYSGTQRS</sequence>
<dbReference type="RefSeq" id="WP_145078507.1">
    <property type="nucleotide sequence ID" value="NZ_CP036425.1"/>
</dbReference>
<gene>
    <name evidence="3" type="primary">tagA</name>
    <name evidence="3" type="ORF">KS4_26070</name>
</gene>
<dbReference type="OrthoDB" id="9771846at2"/>
<accession>A0A517YWF7</accession>
<dbReference type="PANTHER" id="PTHR34136">
    <property type="match status" value="1"/>
</dbReference>
<protein>
    <submittedName>
        <fullName evidence="3">N-acetylmannosaminyltransferase</fullName>
        <ecNumber evidence="3">2.4.1.187</ecNumber>
    </submittedName>
</protein>
<dbReference type="EMBL" id="CP036425">
    <property type="protein sequence ID" value="QDU34537.1"/>
    <property type="molecule type" value="Genomic_DNA"/>
</dbReference>
<dbReference type="Proteomes" id="UP000317369">
    <property type="component" value="Chromosome"/>
</dbReference>
<keyword evidence="4" id="KW-1185">Reference proteome</keyword>
<dbReference type="Pfam" id="PF03808">
    <property type="entry name" value="Glyco_tran_WecG"/>
    <property type="match status" value="1"/>
</dbReference>
<evidence type="ECO:0000313" key="4">
    <source>
        <dbReference type="Proteomes" id="UP000317369"/>
    </source>
</evidence>
<name>A0A517YWF7_9BACT</name>
<dbReference type="KEGG" id="pcor:KS4_26070"/>
<dbReference type="GO" id="GO:0047244">
    <property type="term" value="F:N-acetylglucosaminyldiphosphoundecaprenol N-acetyl-beta-D-mannosaminyltransferase activity"/>
    <property type="evidence" value="ECO:0007669"/>
    <property type="project" value="UniProtKB-EC"/>
</dbReference>
<evidence type="ECO:0000256" key="2">
    <source>
        <dbReference type="ARBA" id="ARBA00022679"/>
    </source>
</evidence>
<keyword evidence="1 3" id="KW-0328">Glycosyltransferase</keyword>
<dbReference type="InterPro" id="IPR004629">
    <property type="entry name" value="WecG_TagA_CpsF"/>
</dbReference>
<organism evidence="3 4">
    <name type="scientific">Poriferisphaera corsica</name>
    <dbReference type="NCBI Taxonomy" id="2528020"/>
    <lineage>
        <taxon>Bacteria</taxon>
        <taxon>Pseudomonadati</taxon>
        <taxon>Planctomycetota</taxon>
        <taxon>Phycisphaerae</taxon>
        <taxon>Phycisphaerales</taxon>
        <taxon>Phycisphaeraceae</taxon>
        <taxon>Poriferisphaera</taxon>
    </lineage>
</organism>
<evidence type="ECO:0000313" key="3">
    <source>
        <dbReference type="EMBL" id="QDU34537.1"/>
    </source>
</evidence>
<dbReference type="EC" id="2.4.1.187" evidence="3"/>
<reference evidence="3 4" key="1">
    <citation type="submission" date="2019-02" db="EMBL/GenBank/DDBJ databases">
        <title>Deep-cultivation of Planctomycetes and their phenomic and genomic characterization uncovers novel biology.</title>
        <authorList>
            <person name="Wiegand S."/>
            <person name="Jogler M."/>
            <person name="Boedeker C."/>
            <person name="Pinto D."/>
            <person name="Vollmers J."/>
            <person name="Rivas-Marin E."/>
            <person name="Kohn T."/>
            <person name="Peeters S.H."/>
            <person name="Heuer A."/>
            <person name="Rast P."/>
            <person name="Oberbeckmann S."/>
            <person name="Bunk B."/>
            <person name="Jeske O."/>
            <person name="Meyerdierks A."/>
            <person name="Storesund J.E."/>
            <person name="Kallscheuer N."/>
            <person name="Luecker S."/>
            <person name="Lage O.M."/>
            <person name="Pohl T."/>
            <person name="Merkel B.J."/>
            <person name="Hornburger P."/>
            <person name="Mueller R.-W."/>
            <person name="Bruemmer F."/>
            <person name="Labrenz M."/>
            <person name="Spormann A.M."/>
            <person name="Op den Camp H."/>
            <person name="Overmann J."/>
            <person name="Amann R."/>
            <person name="Jetten M.S.M."/>
            <person name="Mascher T."/>
            <person name="Medema M.H."/>
            <person name="Devos D.P."/>
            <person name="Kaster A.-K."/>
            <person name="Ovreas L."/>
            <person name="Rohde M."/>
            <person name="Galperin M.Y."/>
            <person name="Jogler C."/>
        </authorList>
    </citation>
    <scope>NUCLEOTIDE SEQUENCE [LARGE SCALE GENOMIC DNA]</scope>
    <source>
        <strain evidence="3 4">KS4</strain>
    </source>
</reference>
<dbReference type="PANTHER" id="PTHR34136:SF1">
    <property type="entry name" value="UDP-N-ACETYL-D-MANNOSAMINURONIC ACID TRANSFERASE"/>
    <property type="match status" value="1"/>
</dbReference>
<keyword evidence="2 3" id="KW-0808">Transferase</keyword>